<keyword evidence="6" id="KW-0813">Transport</keyword>
<comment type="caution">
    <text evidence="8">The sequence shown here is derived from an EMBL/GenBank/DDBJ whole genome shotgun (WGS) entry which is preliminary data.</text>
</comment>
<evidence type="ECO:0000256" key="1">
    <source>
        <dbReference type="ARBA" id="ARBA00004141"/>
    </source>
</evidence>
<dbReference type="Proteomes" id="UP000703038">
    <property type="component" value="Unassembled WGS sequence"/>
</dbReference>
<gene>
    <name evidence="8" type="ORF">JOE42_002775</name>
</gene>
<dbReference type="EMBL" id="JAFBBK010000001">
    <property type="protein sequence ID" value="MBM7416042.1"/>
    <property type="molecule type" value="Genomic_DNA"/>
</dbReference>
<evidence type="ECO:0000256" key="2">
    <source>
        <dbReference type="ARBA" id="ARBA00022692"/>
    </source>
</evidence>
<accession>A0ABS2KVR8</accession>
<feature type="transmembrane region" description="Helical" evidence="6">
    <location>
        <begin position="166"/>
        <end position="188"/>
    </location>
</feature>
<dbReference type="PANTHER" id="PTHR43027">
    <property type="entry name" value="DOXORUBICIN RESISTANCE ABC TRANSPORTER PERMEASE PROTEIN DRRC-RELATED"/>
    <property type="match status" value="1"/>
</dbReference>
<evidence type="ECO:0000313" key="9">
    <source>
        <dbReference type="Proteomes" id="UP000703038"/>
    </source>
</evidence>
<dbReference type="InterPro" id="IPR047817">
    <property type="entry name" value="ABC2_TM_bact-type"/>
</dbReference>
<feature type="transmembrane region" description="Helical" evidence="6">
    <location>
        <begin position="252"/>
        <end position="271"/>
    </location>
</feature>
<dbReference type="PANTHER" id="PTHR43027:SF1">
    <property type="entry name" value="DOXORUBICIN RESISTANCE ABC TRANSPORTER PERMEASE PROTEIN DRRC-RELATED"/>
    <property type="match status" value="1"/>
</dbReference>
<feature type="transmembrane region" description="Helical" evidence="6">
    <location>
        <begin position="195"/>
        <end position="214"/>
    </location>
</feature>
<evidence type="ECO:0000256" key="3">
    <source>
        <dbReference type="ARBA" id="ARBA00022989"/>
    </source>
</evidence>
<name>A0ABS2KVR8_9NOCA</name>
<dbReference type="RefSeq" id="WP_204868944.1">
    <property type="nucleotide sequence ID" value="NZ_JAFBBK010000001.1"/>
</dbReference>
<feature type="transmembrane region" description="Helical" evidence="6">
    <location>
        <begin position="50"/>
        <end position="70"/>
    </location>
</feature>
<dbReference type="Pfam" id="PF01061">
    <property type="entry name" value="ABC2_membrane"/>
    <property type="match status" value="1"/>
</dbReference>
<organism evidence="8 9">
    <name type="scientific">Rhodococcoides corynebacterioides</name>
    <dbReference type="NCBI Taxonomy" id="53972"/>
    <lineage>
        <taxon>Bacteria</taxon>
        <taxon>Bacillati</taxon>
        <taxon>Actinomycetota</taxon>
        <taxon>Actinomycetes</taxon>
        <taxon>Mycobacteriales</taxon>
        <taxon>Nocardiaceae</taxon>
        <taxon>Rhodococcoides</taxon>
    </lineage>
</organism>
<dbReference type="PIRSF" id="PIRSF006648">
    <property type="entry name" value="DrrB"/>
    <property type="match status" value="1"/>
</dbReference>
<evidence type="ECO:0000256" key="6">
    <source>
        <dbReference type="RuleBase" id="RU361157"/>
    </source>
</evidence>
<feature type="transmembrane region" description="Helical" evidence="6">
    <location>
        <begin position="82"/>
        <end position="106"/>
    </location>
</feature>
<comment type="similarity">
    <text evidence="6">Belongs to the ABC-2 integral membrane protein family.</text>
</comment>
<dbReference type="InterPro" id="IPR052902">
    <property type="entry name" value="ABC-2_transporter"/>
</dbReference>
<keyword evidence="4 6" id="KW-0472">Membrane</keyword>
<dbReference type="PROSITE" id="PS51012">
    <property type="entry name" value="ABC_TM2"/>
    <property type="match status" value="1"/>
</dbReference>
<dbReference type="InterPro" id="IPR000412">
    <property type="entry name" value="ABC_2_transport"/>
</dbReference>
<proteinExistence type="inferred from homology"/>
<keyword evidence="5" id="KW-0046">Antibiotic resistance</keyword>
<keyword evidence="2 6" id="KW-0812">Transmembrane</keyword>
<comment type="subcellular location">
    <subcellularLocation>
        <location evidence="6">Cell membrane</location>
        <topology evidence="6">Multi-pass membrane protein</topology>
    </subcellularLocation>
    <subcellularLocation>
        <location evidence="1">Membrane</location>
        <topology evidence="1">Multi-pass membrane protein</topology>
    </subcellularLocation>
</comment>
<keyword evidence="3 6" id="KW-1133">Transmembrane helix</keyword>
<dbReference type="InterPro" id="IPR013525">
    <property type="entry name" value="ABC2_TM"/>
</dbReference>
<reference evidence="8 9" key="1">
    <citation type="submission" date="2021-01" db="EMBL/GenBank/DDBJ databases">
        <title>Genomics of switchgrass bacterial isolates.</title>
        <authorList>
            <person name="Shade A."/>
        </authorList>
    </citation>
    <scope>NUCLEOTIDE SEQUENCE [LARGE SCALE GENOMIC DNA]</scope>
    <source>
        <strain evidence="8 9">PvP111</strain>
    </source>
</reference>
<sequence>MTDTTSESRFDLRALPEPERLVSERSLAGLASQSVLHCGRLLRRWARDPLTIIQAVVYPVVFLLMLRTVLGNSVSAATGENSIFGTVPLIAMVAAMSGSLASAVGLRRERAAGLVSRFQTLPVHRAAGLVGRLLAETARIVTTTLLIVVVGFTLGFRFEQGPVPGVLAMLVPLAFGLGFAVFVTSAAIVTTTFPLVEAVGMVFTILMFFNSGFVPTRAYPTWLQPFVEHNPISCAVDSMKGLTLGGPVTSPLLQSLAWSFGLFLVFVGPAVRGYRRAAETF</sequence>
<evidence type="ECO:0000313" key="8">
    <source>
        <dbReference type="EMBL" id="MBM7416042.1"/>
    </source>
</evidence>
<protein>
    <recommendedName>
        <fullName evidence="6">Transport permease protein</fullName>
    </recommendedName>
</protein>
<evidence type="ECO:0000259" key="7">
    <source>
        <dbReference type="PROSITE" id="PS51012"/>
    </source>
</evidence>
<keyword evidence="6" id="KW-1003">Cell membrane</keyword>
<feature type="domain" description="ABC transmembrane type-2" evidence="7">
    <location>
        <begin position="50"/>
        <end position="277"/>
    </location>
</feature>
<evidence type="ECO:0000256" key="5">
    <source>
        <dbReference type="ARBA" id="ARBA00023251"/>
    </source>
</evidence>
<feature type="transmembrane region" description="Helical" evidence="6">
    <location>
        <begin position="127"/>
        <end position="154"/>
    </location>
</feature>
<keyword evidence="9" id="KW-1185">Reference proteome</keyword>
<evidence type="ECO:0000256" key="4">
    <source>
        <dbReference type="ARBA" id="ARBA00023136"/>
    </source>
</evidence>